<keyword evidence="3 6" id="KW-0812">Transmembrane</keyword>
<dbReference type="GO" id="GO:0005886">
    <property type="term" value="C:plasma membrane"/>
    <property type="evidence" value="ECO:0007669"/>
    <property type="project" value="TreeGrafter"/>
</dbReference>
<dbReference type="Pfam" id="PF01566">
    <property type="entry name" value="Nramp"/>
    <property type="match status" value="1"/>
</dbReference>
<dbReference type="InterPro" id="IPR001046">
    <property type="entry name" value="NRAMP_fam"/>
</dbReference>
<evidence type="ECO:0000256" key="4">
    <source>
        <dbReference type="ARBA" id="ARBA00022989"/>
    </source>
</evidence>
<evidence type="ECO:0000256" key="6">
    <source>
        <dbReference type="SAM" id="Phobius"/>
    </source>
</evidence>
<feature type="transmembrane region" description="Helical" evidence="6">
    <location>
        <begin position="82"/>
        <end position="100"/>
    </location>
</feature>
<keyword evidence="2" id="KW-0813">Transport</keyword>
<feature type="transmembrane region" description="Helical" evidence="6">
    <location>
        <begin position="112"/>
        <end position="131"/>
    </location>
</feature>
<dbReference type="GO" id="GO:0005384">
    <property type="term" value="F:manganese ion transmembrane transporter activity"/>
    <property type="evidence" value="ECO:0007669"/>
    <property type="project" value="TreeGrafter"/>
</dbReference>
<feature type="transmembrane region" description="Helical" evidence="6">
    <location>
        <begin position="333"/>
        <end position="353"/>
    </location>
</feature>
<reference evidence="8" key="1">
    <citation type="submission" date="2017-09" db="EMBL/GenBank/DDBJ databases">
        <title>Depth-based differentiation of microbial function through sediment-hosted aquifers and enrichment of novel symbionts in the deep terrestrial subsurface.</title>
        <authorList>
            <person name="Probst A.J."/>
            <person name="Ladd B."/>
            <person name="Jarett J.K."/>
            <person name="Geller-Mcgrath D.E."/>
            <person name="Sieber C.M.K."/>
            <person name="Emerson J.B."/>
            <person name="Anantharaman K."/>
            <person name="Thomas B.C."/>
            <person name="Malmstrom R."/>
            <person name="Stieglmeier M."/>
            <person name="Klingl A."/>
            <person name="Woyke T."/>
            <person name="Ryan C.M."/>
            <person name="Banfield J.F."/>
        </authorList>
    </citation>
    <scope>NUCLEOTIDE SEQUENCE [LARGE SCALE GENOMIC DNA]</scope>
</reference>
<evidence type="ECO:0000256" key="3">
    <source>
        <dbReference type="ARBA" id="ARBA00022692"/>
    </source>
</evidence>
<evidence type="ECO:0000256" key="5">
    <source>
        <dbReference type="ARBA" id="ARBA00023136"/>
    </source>
</evidence>
<proteinExistence type="predicted"/>
<dbReference type="Proteomes" id="UP000230843">
    <property type="component" value="Unassembled WGS sequence"/>
</dbReference>
<feature type="transmembrane region" description="Helical" evidence="6">
    <location>
        <begin position="359"/>
        <end position="380"/>
    </location>
</feature>
<dbReference type="GO" id="GO:0034755">
    <property type="term" value="P:iron ion transmembrane transport"/>
    <property type="evidence" value="ECO:0007669"/>
    <property type="project" value="TreeGrafter"/>
</dbReference>
<gene>
    <name evidence="7" type="ORF">CO137_00795</name>
</gene>
<dbReference type="PANTHER" id="PTHR11706">
    <property type="entry name" value="SOLUTE CARRIER PROTEIN FAMILY 11 MEMBER"/>
    <property type="match status" value="1"/>
</dbReference>
<dbReference type="GO" id="GO:0015086">
    <property type="term" value="F:cadmium ion transmembrane transporter activity"/>
    <property type="evidence" value="ECO:0007669"/>
    <property type="project" value="TreeGrafter"/>
</dbReference>
<evidence type="ECO:0000313" key="7">
    <source>
        <dbReference type="EMBL" id="PJA90238.1"/>
    </source>
</evidence>
<feature type="transmembrane region" description="Helical" evidence="6">
    <location>
        <begin position="183"/>
        <end position="202"/>
    </location>
</feature>
<comment type="caution">
    <text evidence="7">The sequence shown here is derived from an EMBL/GenBank/DDBJ whole genome shotgun (WGS) entry which is preliminary data.</text>
</comment>
<feature type="transmembrane region" description="Helical" evidence="6">
    <location>
        <begin position="240"/>
        <end position="266"/>
    </location>
</feature>
<feature type="transmembrane region" description="Helical" evidence="6">
    <location>
        <begin position="286"/>
        <end position="312"/>
    </location>
</feature>
<keyword evidence="4 6" id="KW-1133">Transmembrane helix</keyword>
<sequence length="420" mass="45908">MNRIKKFLKSLGPGFITGASDDDPSGIGTYSQTGSQFGYNQLWTALFSFPFMAVIQEMCGRIGMVTGKGLSNIIRHHYSKKILYISVALLFLANTVNVGADLGAMAASGKLLLGIPFILWLVIFTAVSIGLQIFVPYPTYAKFLKYLTLSLFAYVVVAFVVKQPWHEIALKTFIPSFSFSKQYLLNIVAILGTTISPYLFFWEADQEAEEDFAQHRLRTYGKGMPKVTKLDIRSMRIDTVIGMLFSNLIMFFIIVTAASTLGANGITNITTADQAAMALRPLAGDFAYLLFAVGIIGTGLLAIPILAGSAGYALSEAVGWKAGLGFKFKQAHAFYTVIIISTIFGALLNFVGIPPFRMLYYTAVLNGVVAPPLMIMLMLISNNKKILGEHINKRFSNIAGWVITAIMSVCALALLITLFV</sequence>
<evidence type="ECO:0000313" key="8">
    <source>
        <dbReference type="Proteomes" id="UP000230843"/>
    </source>
</evidence>
<dbReference type="NCBIfam" id="NF037982">
    <property type="entry name" value="Nramp_1"/>
    <property type="match status" value="1"/>
</dbReference>
<protein>
    <submittedName>
        <fullName evidence="7">Iron transporter</fullName>
    </submittedName>
</protein>
<dbReference type="EMBL" id="PFVJ01000018">
    <property type="protein sequence ID" value="PJA90238.1"/>
    <property type="molecule type" value="Genomic_DNA"/>
</dbReference>
<evidence type="ECO:0000256" key="1">
    <source>
        <dbReference type="ARBA" id="ARBA00004141"/>
    </source>
</evidence>
<dbReference type="AlphaFoldDB" id="A0A2M7Z7L4"/>
<name>A0A2M7Z7L4_9BACT</name>
<comment type="subcellular location">
    <subcellularLocation>
        <location evidence="1">Membrane</location>
        <topology evidence="1">Multi-pass membrane protein</topology>
    </subcellularLocation>
</comment>
<organism evidence="7 8">
    <name type="scientific">Candidatus Magasanikbacteria bacterium CG_4_9_14_3_um_filter_32_9</name>
    <dbReference type="NCBI Taxonomy" id="1974644"/>
    <lineage>
        <taxon>Bacteria</taxon>
        <taxon>Candidatus Magasanikiibacteriota</taxon>
    </lineage>
</organism>
<keyword evidence="5 6" id="KW-0472">Membrane</keyword>
<evidence type="ECO:0000256" key="2">
    <source>
        <dbReference type="ARBA" id="ARBA00022448"/>
    </source>
</evidence>
<feature type="transmembrane region" description="Helical" evidence="6">
    <location>
        <begin position="401"/>
        <end position="419"/>
    </location>
</feature>
<accession>A0A2M7Z7L4</accession>
<dbReference type="PANTHER" id="PTHR11706:SF33">
    <property type="entry name" value="NATURAL RESISTANCE-ASSOCIATED MACROPHAGE PROTEIN 2"/>
    <property type="match status" value="1"/>
</dbReference>
<feature type="transmembrane region" description="Helical" evidence="6">
    <location>
        <begin position="143"/>
        <end position="163"/>
    </location>
</feature>